<organism evidence="1 2">
    <name type="scientific">Streptomyces gossypii</name>
    <dbReference type="NCBI Taxonomy" id="2883101"/>
    <lineage>
        <taxon>Bacteria</taxon>
        <taxon>Bacillati</taxon>
        <taxon>Actinomycetota</taxon>
        <taxon>Actinomycetes</taxon>
        <taxon>Kitasatosporales</taxon>
        <taxon>Streptomycetaceae</taxon>
        <taxon>Streptomyces</taxon>
    </lineage>
</organism>
<keyword evidence="2" id="KW-1185">Reference proteome</keyword>
<sequence length="115" mass="12743">MLEDWMDCDYGRDDKRGGAAAEAYEREVRAMVDAYAPRMFAVVQECGRGTVDADGWIAAWGVHHEDGRTEVTSVDGRTRGSLNSPERAAWWYGRGDGMSARLVWLGRGAADDPFV</sequence>
<proteinExistence type="predicted"/>
<dbReference type="Proteomes" id="UP001156389">
    <property type="component" value="Unassembled WGS sequence"/>
</dbReference>
<name>A0ABT2K1Q8_9ACTN</name>
<evidence type="ECO:0000313" key="2">
    <source>
        <dbReference type="Proteomes" id="UP001156389"/>
    </source>
</evidence>
<protein>
    <submittedName>
        <fullName evidence="1">Uncharacterized protein</fullName>
    </submittedName>
</protein>
<reference evidence="1 2" key="1">
    <citation type="submission" date="2021-10" db="EMBL/GenBank/DDBJ databases">
        <title>Streptomyces gossypii sp. nov., isolated from soil collected from cotton field.</title>
        <authorList>
            <person name="Ge X."/>
            <person name="Chen X."/>
            <person name="Liu W."/>
        </authorList>
    </citation>
    <scope>NUCLEOTIDE SEQUENCE [LARGE SCALE GENOMIC DNA]</scope>
    <source>
        <strain evidence="1 2">N2-109</strain>
    </source>
</reference>
<accession>A0ABT2K1Q8</accession>
<gene>
    <name evidence="1" type="ORF">LHJ74_30060</name>
</gene>
<dbReference type="RefSeq" id="WP_260221412.1">
    <property type="nucleotide sequence ID" value="NZ_JAJAGO010000018.1"/>
</dbReference>
<dbReference type="EMBL" id="JAJAGO010000018">
    <property type="protein sequence ID" value="MCT2594103.1"/>
    <property type="molecule type" value="Genomic_DNA"/>
</dbReference>
<comment type="caution">
    <text evidence="1">The sequence shown here is derived from an EMBL/GenBank/DDBJ whole genome shotgun (WGS) entry which is preliminary data.</text>
</comment>
<evidence type="ECO:0000313" key="1">
    <source>
        <dbReference type="EMBL" id="MCT2594103.1"/>
    </source>
</evidence>